<sequence>MKNSDANMSTPFWRDNRVIPILFQLLFVAVLIGVMYYLINNAINGLQALGINLGFDFLQNMASFNIGESIIEYQSTDTYMKAILVGILNTIKVSVIGIVFATIIGVIVGISRLSSNWLVQKLATIYIEIFRNTPLLVQILIWYFAVFLALPDVKESVKIGPIFLSNRGAAIPWFHTATGSTTWLILFLSGVLLAVIVWRYRLHIQVKSGKKQYPLLWGFLGLVFPLVLAWLLTQQAPITIESPVLGNFNFEGGYIISENFLAIFLALTIYTATYIAEIVRGGILSVSKGQMEASSALGLKYSTSMRFVVFPQAIRIIIPPVTSQYLNLTKNSSLAIAAGYPDLVYVAETINNQTGRAIQSIVIMITVYLILSIITSVFMNVFNNKVQIVER</sequence>
<feature type="transmembrane region" description="Helical" evidence="9">
    <location>
        <begin position="21"/>
        <end position="39"/>
    </location>
</feature>
<dbReference type="SUPFAM" id="SSF161098">
    <property type="entry name" value="MetI-like"/>
    <property type="match status" value="1"/>
</dbReference>
<comment type="subcellular location">
    <subcellularLocation>
        <location evidence="1 9">Cell membrane</location>
        <topology evidence="1 9">Multi-pass membrane protein</topology>
    </subcellularLocation>
</comment>
<dbReference type="PANTHER" id="PTHR30614:SF37">
    <property type="entry name" value="AMINO-ACID ABC TRANSPORTER PERMEASE PROTEIN YHDX-RELATED"/>
    <property type="match status" value="1"/>
</dbReference>
<dbReference type="GO" id="GO:0043190">
    <property type="term" value="C:ATP-binding cassette (ABC) transporter complex"/>
    <property type="evidence" value="ECO:0007669"/>
    <property type="project" value="InterPro"/>
</dbReference>
<evidence type="ECO:0000256" key="8">
    <source>
        <dbReference type="ARBA" id="ARBA00023136"/>
    </source>
</evidence>
<reference evidence="11 12" key="1">
    <citation type="submission" date="2019-10" db="EMBL/GenBank/DDBJ databases">
        <title>Gracilibacillus salitolerans sp. nov., a moderate halophile isolated from a saline soil in northwest China.</title>
        <authorList>
            <person name="Gan L."/>
        </authorList>
    </citation>
    <scope>NUCLEOTIDE SEQUENCE [LARGE SCALE GENOMIC DNA]</scope>
    <source>
        <strain evidence="11 12">TP2-8</strain>
    </source>
</reference>
<keyword evidence="12" id="KW-1185">Reference proteome</keyword>
<evidence type="ECO:0000256" key="6">
    <source>
        <dbReference type="ARBA" id="ARBA00022970"/>
    </source>
</evidence>
<evidence type="ECO:0000256" key="1">
    <source>
        <dbReference type="ARBA" id="ARBA00004651"/>
    </source>
</evidence>
<dbReference type="EMBL" id="WJEE01000068">
    <property type="protein sequence ID" value="MRI68454.1"/>
    <property type="molecule type" value="Genomic_DNA"/>
</dbReference>
<dbReference type="PANTHER" id="PTHR30614">
    <property type="entry name" value="MEMBRANE COMPONENT OF AMINO ACID ABC TRANSPORTER"/>
    <property type="match status" value="1"/>
</dbReference>
<evidence type="ECO:0000313" key="12">
    <source>
        <dbReference type="Proteomes" id="UP000435187"/>
    </source>
</evidence>
<dbReference type="NCBIfam" id="TIGR01726">
    <property type="entry name" value="HEQRo_perm_3TM"/>
    <property type="match status" value="1"/>
</dbReference>
<keyword evidence="7 9" id="KW-1133">Transmembrane helix</keyword>
<evidence type="ECO:0000256" key="7">
    <source>
        <dbReference type="ARBA" id="ARBA00022989"/>
    </source>
</evidence>
<evidence type="ECO:0000256" key="4">
    <source>
        <dbReference type="ARBA" id="ARBA00022475"/>
    </source>
</evidence>
<comment type="similarity">
    <text evidence="2">Belongs to the binding-protein-dependent transport system permease family. HisMQ subfamily.</text>
</comment>
<dbReference type="RefSeq" id="WP_153836945.1">
    <property type="nucleotide sequence ID" value="NZ_JBHUMW010000039.1"/>
</dbReference>
<comment type="caution">
    <text evidence="11">The sequence shown here is derived from an EMBL/GenBank/DDBJ whole genome shotgun (WGS) entry which is preliminary data.</text>
</comment>
<feature type="transmembrane region" description="Helical" evidence="9">
    <location>
        <begin position="183"/>
        <end position="202"/>
    </location>
</feature>
<keyword evidence="4" id="KW-1003">Cell membrane</keyword>
<evidence type="ECO:0000256" key="9">
    <source>
        <dbReference type="RuleBase" id="RU363032"/>
    </source>
</evidence>
<dbReference type="GO" id="GO:0006865">
    <property type="term" value="P:amino acid transport"/>
    <property type="evidence" value="ECO:0007669"/>
    <property type="project" value="UniProtKB-KW"/>
</dbReference>
<evidence type="ECO:0000256" key="3">
    <source>
        <dbReference type="ARBA" id="ARBA00022448"/>
    </source>
</evidence>
<dbReference type="GO" id="GO:0022857">
    <property type="term" value="F:transmembrane transporter activity"/>
    <property type="evidence" value="ECO:0007669"/>
    <property type="project" value="InterPro"/>
</dbReference>
<feature type="transmembrane region" description="Helical" evidence="9">
    <location>
        <begin position="361"/>
        <end position="382"/>
    </location>
</feature>
<keyword evidence="6" id="KW-0029">Amino-acid transport</keyword>
<accession>A0A6N7R5M2</accession>
<feature type="transmembrane region" description="Helical" evidence="9">
    <location>
        <begin position="129"/>
        <end position="150"/>
    </location>
</feature>
<evidence type="ECO:0000313" key="11">
    <source>
        <dbReference type="EMBL" id="MRI68454.1"/>
    </source>
</evidence>
<keyword evidence="5 9" id="KW-0812">Transmembrane</keyword>
<feature type="transmembrane region" description="Helical" evidence="9">
    <location>
        <begin position="82"/>
        <end position="108"/>
    </location>
</feature>
<proteinExistence type="inferred from homology"/>
<dbReference type="InterPro" id="IPR035906">
    <property type="entry name" value="MetI-like_sf"/>
</dbReference>
<organism evidence="11 12">
    <name type="scientific">Gracilibacillus thailandensis</name>
    <dbReference type="NCBI Taxonomy" id="563735"/>
    <lineage>
        <taxon>Bacteria</taxon>
        <taxon>Bacillati</taxon>
        <taxon>Bacillota</taxon>
        <taxon>Bacilli</taxon>
        <taxon>Bacillales</taxon>
        <taxon>Bacillaceae</taxon>
        <taxon>Gracilibacillus</taxon>
    </lineage>
</organism>
<keyword evidence="8 9" id="KW-0472">Membrane</keyword>
<dbReference type="Proteomes" id="UP000435187">
    <property type="component" value="Unassembled WGS sequence"/>
</dbReference>
<dbReference type="InterPro" id="IPR000515">
    <property type="entry name" value="MetI-like"/>
</dbReference>
<feature type="transmembrane region" description="Helical" evidence="9">
    <location>
        <begin position="214"/>
        <end position="233"/>
    </location>
</feature>
<dbReference type="InterPro" id="IPR043429">
    <property type="entry name" value="ArtM/GltK/GlnP/TcyL/YhdX-like"/>
</dbReference>
<protein>
    <submittedName>
        <fullName evidence="11">ABC transporter permease subunit</fullName>
    </submittedName>
</protein>
<dbReference type="Pfam" id="PF00528">
    <property type="entry name" value="BPD_transp_1"/>
    <property type="match status" value="1"/>
</dbReference>
<feature type="transmembrane region" description="Helical" evidence="9">
    <location>
        <begin position="253"/>
        <end position="276"/>
    </location>
</feature>
<dbReference type="CDD" id="cd06261">
    <property type="entry name" value="TM_PBP2"/>
    <property type="match status" value="2"/>
</dbReference>
<feature type="domain" description="ABC transmembrane type-1" evidence="10">
    <location>
        <begin position="87"/>
        <end position="375"/>
    </location>
</feature>
<evidence type="ECO:0000256" key="2">
    <source>
        <dbReference type="ARBA" id="ARBA00010072"/>
    </source>
</evidence>
<dbReference type="PROSITE" id="PS50928">
    <property type="entry name" value="ABC_TM1"/>
    <property type="match status" value="1"/>
</dbReference>
<name>A0A6N7R5M2_9BACI</name>
<gene>
    <name evidence="11" type="ORF">GH885_19290</name>
</gene>
<evidence type="ECO:0000256" key="5">
    <source>
        <dbReference type="ARBA" id="ARBA00022692"/>
    </source>
</evidence>
<dbReference type="Gene3D" id="1.10.3720.10">
    <property type="entry name" value="MetI-like"/>
    <property type="match status" value="1"/>
</dbReference>
<dbReference type="InterPro" id="IPR010065">
    <property type="entry name" value="AA_ABC_transptr_permease_3TM"/>
</dbReference>
<dbReference type="AlphaFoldDB" id="A0A6N7R5M2"/>
<keyword evidence="3 9" id="KW-0813">Transport</keyword>
<evidence type="ECO:0000259" key="10">
    <source>
        <dbReference type="PROSITE" id="PS50928"/>
    </source>
</evidence>